<dbReference type="GO" id="GO:0008270">
    <property type="term" value="F:zinc ion binding"/>
    <property type="evidence" value="ECO:0007669"/>
    <property type="project" value="UniProtKB-KW"/>
</dbReference>
<evidence type="ECO:0000256" key="1">
    <source>
        <dbReference type="ARBA" id="ARBA00000900"/>
    </source>
</evidence>
<dbReference type="InterPro" id="IPR013083">
    <property type="entry name" value="Znf_RING/FYVE/PHD"/>
</dbReference>
<dbReference type="AlphaFoldDB" id="A0A3D8SVN4"/>
<dbReference type="SUPFAM" id="SSF57850">
    <property type="entry name" value="RING/U-box"/>
    <property type="match status" value="1"/>
</dbReference>
<keyword evidence="3" id="KW-0808">Transferase</keyword>
<dbReference type="Gene3D" id="3.30.40.10">
    <property type="entry name" value="Zinc/RING finger domain, C3HC4 (zinc finger)"/>
    <property type="match status" value="1"/>
</dbReference>
<evidence type="ECO:0000256" key="7">
    <source>
        <dbReference type="ARBA" id="ARBA00022833"/>
    </source>
</evidence>
<feature type="domain" description="RING-type" evidence="10">
    <location>
        <begin position="335"/>
        <end position="376"/>
    </location>
</feature>
<dbReference type="STRING" id="1810919.A0A3D8SVN4"/>
<feature type="region of interest" description="Disordered" evidence="9">
    <location>
        <begin position="165"/>
        <end position="224"/>
    </location>
</feature>
<dbReference type="GO" id="GO:0006511">
    <property type="term" value="P:ubiquitin-dependent protein catabolic process"/>
    <property type="evidence" value="ECO:0007669"/>
    <property type="project" value="TreeGrafter"/>
</dbReference>
<dbReference type="PANTHER" id="PTHR45931">
    <property type="entry name" value="SI:CH211-59O9.10"/>
    <property type="match status" value="1"/>
</dbReference>
<name>A0A3D8SVN4_9EURO</name>
<evidence type="ECO:0000256" key="4">
    <source>
        <dbReference type="ARBA" id="ARBA00022723"/>
    </source>
</evidence>
<dbReference type="GO" id="GO:0016567">
    <property type="term" value="P:protein ubiquitination"/>
    <property type="evidence" value="ECO:0007669"/>
    <property type="project" value="UniProtKB-ARBA"/>
</dbReference>
<sequence length="457" mass="48919">MDTGDRVLCHACGRVWLRNLYDTLDCPYCSSDFTEIIEIPPDTDPEPEASPVSSPSPSSSQPHPDPPESFPGQRSPSPFPASPFANHDPWGHMNDGDDHGWIDPGYHYTHRTFQSPGGNIRFTYQLRRGPGATRGMGHETTDPASTAFQGFDSFIHNMGELNRERAARAQGPGSPSRPQPPRHAFDNMYGPGNAPRSPHGRHHGPGGLFPRDANGPQPMDSPLQNLGEMLDIFHTNITNLQAGQPGGSGRPGGPNIRVMNGGADNPIGALLAALLNISRNGDAVYSQEELDRVISELVEQAGNRTAAPPASQDAIHALPKKIADAGLLGGEGTECSICMDAVKVGDEVTVLPCTHWFHPQCIEMWLNQHNSCPHCRRGVEPTTAPGANAPTPTSSEGNYDQAERPDTNANNNTPSTATDEGQRSRPRTTSRGESTTSTSSSGGWTGWVRSRLGGSGS</sequence>
<dbReference type="InterPro" id="IPR001841">
    <property type="entry name" value="Znf_RING"/>
</dbReference>
<dbReference type="PANTHER" id="PTHR45931:SF3">
    <property type="entry name" value="RING ZINC FINGER-CONTAINING PROTEIN"/>
    <property type="match status" value="1"/>
</dbReference>
<dbReference type="GeneID" id="38112505"/>
<reference evidence="11 12" key="1">
    <citation type="journal article" date="2018" name="IMA Fungus">
        <title>IMA Genome-F 9: Draft genome sequence of Annulohypoxylon stygium, Aspergillus mulundensis, Berkeleyomyces basicola (syn. Thielaviopsis basicola), Ceratocystis smalleyi, two Cercospora beticola strains, Coleophoma cylindrospora, Fusarium fracticaudum, Phialophora cf. hyalina, and Morchella septimelata.</title>
        <authorList>
            <person name="Wingfield B.D."/>
            <person name="Bills G.F."/>
            <person name="Dong Y."/>
            <person name="Huang W."/>
            <person name="Nel W.J."/>
            <person name="Swalarsk-Parry B.S."/>
            <person name="Vaghefi N."/>
            <person name="Wilken P.M."/>
            <person name="An Z."/>
            <person name="de Beer Z.W."/>
            <person name="De Vos L."/>
            <person name="Chen L."/>
            <person name="Duong T.A."/>
            <person name="Gao Y."/>
            <person name="Hammerbacher A."/>
            <person name="Kikkert J.R."/>
            <person name="Li Y."/>
            <person name="Li H."/>
            <person name="Li K."/>
            <person name="Li Q."/>
            <person name="Liu X."/>
            <person name="Ma X."/>
            <person name="Naidoo K."/>
            <person name="Pethybridge S.J."/>
            <person name="Sun J."/>
            <person name="Steenkamp E.T."/>
            <person name="van der Nest M.A."/>
            <person name="van Wyk S."/>
            <person name="Wingfield M.J."/>
            <person name="Xiong C."/>
            <person name="Yue Q."/>
            <person name="Zhang X."/>
        </authorList>
    </citation>
    <scope>NUCLEOTIDE SEQUENCE [LARGE SCALE GENOMIC DNA]</scope>
    <source>
        <strain evidence="11 12">DSM 5745</strain>
    </source>
</reference>
<feature type="compositionally biased region" description="Low complexity" evidence="9">
    <location>
        <begin position="427"/>
        <end position="451"/>
    </location>
</feature>
<evidence type="ECO:0000256" key="8">
    <source>
        <dbReference type="PROSITE-ProRule" id="PRU00175"/>
    </source>
</evidence>
<feature type="region of interest" description="Disordered" evidence="9">
    <location>
        <begin position="383"/>
        <end position="457"/>
    </location>
</feature>
<evidence type="ECO:0000256" key="5">
    <source>
        <dbReference type="ARBA" id="ARBA00022771"/>
    </source>
</evidence>
<feature type="compositionally biased region" description="Low complexity" evidence="9">
    <location>
        <begin position="407"/>
        <end position="419"/>
    </location>
</feature>
<dbReference type="EC" id="2.3.2.27" evidence="2"/>
<dbReference type="GO" id="GO:0061630">
    <property type="term" value="F:ubiquitin protein ligase activity"/>
    <property type="evidence" value="ECO:0007669"/>
    <property type="project" value="UniProtKB-EC"/>
</dbReference>
<evidence type="ECO:0000256" key="9">
    <source>
        <dbReference type="SAM" id="MobiDB-lite"/>
    </source>
</evidence>
<gene>
    <name evidence="11" type="ORF">DSM5745_02135</name>
</gene>
<dbReference type="Pfam" id="PF13639">
    <property type="entry name" value="zf-RING_2"/>
    <property type="match status" value="1"/>
</dbReference>
<evidence type="ECO:0000256" key="3">
    <source>
        <dbReference type="ARBA" id="ARBA00022679"/>
    </source>
</evidence>
<keyword evidence="6" id="KW-0833">Ubl conjugation pathway</keyword>
<dbReference type="FunFam" id="3.30.40.10:FF:000127">
    <property type="entry name" value="E3 ubiquitin-protein ligase RNF181"/>
    <property type="match status" value="1"/>
</dbReference>
<dbReference type="SMART" id="SM00184">
    <property type="entry name" value="RING"/>
    <property type="match status" value="1"/>
</dbReference>
<keyword evidence="7" id="KW-0862">Zinc</keyword>
<keyword evidence="12" id="KW-1185">Reference proteome</keyword>
<feature type="compositionally biased region" description="Low complexity" evidence="9">
    <location>
        <begin position="49"/>
        <end position="62"/>
    </location>
</feature>
<dbReference type="OrthoDB" id="8062037at2759"/>
<dbReference type="EMBL" id="PVWQ01000002">
    <property type="protein sequence ID" value="RDW90360.1"/>
    <property type="molecule type" value="Genomic_DNA"/>
</dbReference>
<proteinExistence type="predicted"/>
<dbReference type="GO" id="GO:0005634">
    <property type="term" value="C:nucleus"/>
    <property type="evidence" value="ECO:0007669"/>
    <property type="project" value="TreeGrafter"/>
</dbReference>
<dbReference type="PROSITE" id="PS50089">
    <property type="entry name" value="ZF_RING_2"/>
    <property type="match status" value="1"/>
</dbReference>
<evidence type="ECO:0000256" key="2">
    <source>
        <dbReference type="ARBA" id="ARBA00012483"/>
    </source>
</evidence>
<protein>
    <recommendedName>
        <fullName evidence="2">RING-type E3 ubiquitin transferase</fullName>
        <ecNumber evidence="2">2.3.2.27</ecNumber>
    </recommendedName>
</protein>
<comment type="caution">
    <text evidence="11">The sequence shown here is derived from an EMBL/GenBank/DDBJ whole genome shotgun (WGS) entry which is preliminary data.</text>
</comment>
<dbReference type="RefSeq" id="XP_026607314.1">
    <property type="nucleotide sequence ID" value="XM_026744151.1"/>
</dbReference>
<accession>A0A3D8SVN4</accession>
<evidence type="ECO:0000259" key="10">
    <source>
        <dbReference type="PROSITE" id="PS50089"/>
    </source>
</evidence>
<evidence type="ECO:0000313" key="11">
    <source>
        <dbReference type="EMBL" id="RDW90360.1"/>
    </source>
</evidence>
<feature type="compositionally biased region" description="Low complexity" evidence="9">
    <location>
        <begin position="383"/>
        <end position="393"/>
    </location>
</feature>
<evidence type="ECO:0000313" key="12">
    <source>
        <dbReference type="Proteomes" id="UP000256690"/>
    </source>
</evidence>
<organism evidence="11 12">
    <name type="scientific">Aspergillus mulundensis</name>
    <dbReference type="NCBI Taxonomy" id="1810919"/>
    <lineage>
        <taxon>Eukaryota</taxon>
        <taxon>Fungi</taxon>
        <taxon>Dikarya</taxon>
        <taxon>Ascomycota</taxon>
        <taxon>Pezizomycotina</taxon>
        <taxon>Eurotiomycetes</taxon>
        <taxon>Eurotiomycetidae</taxon>
        <taxon>Eurotiales</taxon>
        <taxon>Aspergillaceae</taxon>
        <taxon>Aspergillus</taxon>
        <taxon>Aspergillus subgen. Nidulantes</taxon>
    </lineage>
</organism>
<dbReference type="Proteomes" id="UP000256690">
    <property type="component" value="Unassembled WGS sequence"/>
</dbReference>
<dbReference type="InterPro" id="IPR051834">
    <property type="entry name" value="RING_finger_E3_ligase"/>
</dbReference>
<keyword evidence="5 8" id="KW-0863">Zinc-finger</keyword>
<feature type="region of interest" description="Disordered" evidence="9">
    <location>
        <begin position="37"/>
        <end position="91"/>
    </location>
</feature>
<comment type="catalytic activity">
    <reaction evidence="1">
        <text>S-ubiquitinyl-[E2 ubiquitin-conjugating enzyme]-L-cysteine + [acceptor protein]-L-lysine = [E2 ubiquitin-conjugating enzyme]-L-cysteine + N(6)-ubiquitinyl-[acceptor protein]-L-lysine.</text>
        <dbReference type="EC" id="2.3.2.27"/>
    </reaction>
</comment>
<evidence type="ECO:0000256" key="6">
    <source>
        <dbReference type="ARBA" id="ARBA00022786"/>
    </source>
</evidence>
<keyword evidence="4" id="KW-0479">Metal-binding</keyword>